<dbReference type="RefSeq" id="WP_124775057.1">
    <property type="nucleotide sequence ID" value="NZ_RQZA01000001.1"/>
</dbReference>
<keyword evidence="2" id="KW-1185">Reference proteome</keyword>
<accession>A0A3P1VD67</accession>
<comment type="caution">
    <text evidence="1">The sequence shown here is derived from an EMBL/GenBank/DDBJ whole genome shotgun (WGS) entry which is preliminary data.</text>
</comment>
<evidence type="ECO:0000313" key="2">
    <source>
        <dbReference type="Proteomes" id="UP000281771"/>
    </source>
</evidence>
<sequence>MKAGTNMYELCLEYGTFPISLDSNDALDLQAVPDFLVGDTELVAKLTEMNDLFHSLFIEIEGSLDYVGRETPEKVQTLHKLFDEVATVVKDKYEQVRIEPFYLE</sequence>
<dbReference type="AlphaFoldDB" id="A0A3P1VD67"/>
<proteinExistence type="predicted"/>
<dbReference type="Proteomes" id="UP000281771">
    <property type="component" value="Unassembled WGS sequence"/>
</dbReference>
<organism evidence="1 2">
    <name type="scientific">Streptococcus minor</name>
    <dbReference type="NCBI Taxonomy" id="229549"/>
    <lineage>
        <taxon>Bacteria</taxon>
        <taxon>Bacillati</taxon>
        <taxon>Bacillota</taxon>
        <taxon>Bacilli</taxon>
        <taxon>Lactobacillales</taxon>
        <taxon>Streptococcaceae</taxon>
        <taxon>Streptococcus</taxon>
    </lineage>
</organism>
<name>A0A3P1VD67_9STRE</name>
<gene>
    <name evidence="1" type="ORF">EII38_00150</name>
</gene>
<protein>
    <submittedName>
        <fullName evidence="1">Uncharacterized protein</fullName>
    </submittedName>
</protein>
<reference evidence="1 2" key="1">
    <citation type="submission" date="2018-11" db="EMBL/GenBank/DDBJ databases">
        <title>Genomes From Bacteria Associated with the Canine Oral Cavity: a Test Case for Automated Genome-Based Taxonomic Assignment.</title>
        <authorList>
            <person name="Coil D.A."/>
            <person name="Jospin G."/>
            <person name="Darling A.E."/>
            <person name="Wallis C."/>
            <person name="Davis I.J."/>
            <person name="Harris S."/>
            <person name="Eisen J.A."/>
            <person name="Holcombe L.J."/>
            <person name="O'Flynn C."/>
        </authorList>
    </citation>
    <scope>NUCLEOTIDE SEQUENCE [LARGE SCALE GENOMIC DNA]</scope>
    <source>
        <strain evidence="1 2">OH4621_COT-116</strain>
    </source>
</reference>
<evidence type="ECO:0000313" key="1">
    <source>
        <dbReference type="EMBL" id="RRD32182.1"/>
    </source>
</evidence>
<dbReference type="EMBL" id="RQZA01000001">
    <property type="protein sequence ID" value="RRD32182.1"/>
    <property type="molecule type" value="Genomic_DNA"/>
</dbReference>
<dbReference type="STRING" id="1123309.GCA_000377005_01234"/>